<sequence length="388" mass="43119">MERIGDKVISRAEITDAASATFADSTVIPDRYARPDEVRDGVVVGSDESYELPVVDMARLLHPELSEAEIAKLGSACRDWGFFQLTNHGVDETVVQDMKDNTLQFFGLPLEKKKAVAIQANGFEGFGHHYNRASSEKLDWAESLILVTQQHEQRNIQFWPANPSTFRDALDKYSVEMSNLTSRLTVFMASDLGVEQEALMGTFQGKTQSVAFHYYPPCRHPDKVIGITPHHDGLGLTLLLHVDDTPGLQVRKNGRWYPLNPLPGAFVINVGDILQILTNGTYKSAEHRVLPDVEKGRATVVMFQNACVAGMVKPLPELGEATYKAIDHVEYVKGNFSALAEGTRTTTSKSERREYVLNLCVVYVSGGNYKPEHKINKLSGTDFSRSIC</sequence>
<keyword evidence="9" id="KW-1185">Reference proteome</keyword>
<dbReference type="AlphaFoldDB" id="A0A3B6G0R5"/>
<dbReference type="Gramene" id="TraesCS3B03G1294400.2">
    <property type="protein sequence ID" value="TraesCS3B03G1294400.2.CDS"/>
    <property type="gene ID" value="TraesCS3B03G1294400"/>
</dbReference>
<dbReference type="Pfam" id="PF14226">
    <property type="entry name" value="DIOX_N"/>
    <property type="match status" value="1"/>
</dbReference>
<comment type="similarity">
    <text evidence="2 6">Belongs to the iron/ascorbate-dependent oxidoreductase family.</text>
</comment>
<dbReference type="OrthoDB" id="288590at2759"/>
<dbReference type="Gramene" id="TraesCS3B02G520100.3">
    <property type="protein sequence ID" value="TraesCS3B02G520100.3"/>
    <property type="gene ID" value="TraesCS3B02G520100"/>
</dbReference>
<gene>
    <name evidence="8" type="primary">LOC123072363</name>
</gene>
<reference evidence="8" key="1">
    <citation type="submission" date="2018-08" db="EMBL/GenBank/DDBJ databases">
        <authorList>
            <person name="Rossello M."/>
        </authorList>
    </citation>
    <scope>NUCLEOTIDE SEQUENCE [LARGE SCALE GENOMIC DNA]</scope>
    <source>
        <strain evidence="8">cv. Chinese Spring</strain>
    </source>
</reference>
<evidence type="ECO:0000256" key="5">
    <source>
        <dbReference type="ARBA" id="ARBA00023004"/>
    </source>
</evidence>
<keyword evidence="4 6" id="KW-0560">Oxidoreductase</keyword>
<dbReference type="PANTHER" id="PTHR47991">
    <property type="entry name" value="OXOGLUTARATE/IRON-DEPENDENT DIOXYGENASE"/>
    <property type="match status" value="1"/>
</dbReference>
<dbReference type="InterPro" id="IPR044861">
    <property type="entry name" value="IPNS-like_FE2OG_OXY"/>
</dbReference>
<evidence type="ECO:0000259" key="7">
    <source>
        <dbReference type="PROSITE" id="PS51471"/>
    </source>
</evidence>
<dbReference type="InterPro" id="IPR026992">
    <property type="entry name" value="DIOX_N"/>
</dbReference>
<dbReference type="Pfam" id="PF03171">
    <property type="entry name" value="2OG-FeII_Oxy"/>
    <property type="match status" value="1"/>
</dbReference>
<dbReference type="Proteomes" id="UP000019116">
    <property type="component" value="Chromosome 3B"/>
</dbReference>
<protein>
    <recommendedName>
        <fullName evidence="7">Fe2OG dioxygenase domain-containing protein</fullName>
    </recommendedName>
</protein>
<dbReference type="InterPro" id="IPR050295">
    <property type="entry name" value="Plant_2OG-oxidoreductases"/>
</dbReference>
<evidence type="ECO:0000313" key="8">
    <source>
        <dbReference type="EnsemblPlants" id="TraesCS3B02G520100.3"/>
    </source>
</evidence>
<evidence type="ECO:0000256" key="2">
    <source>
        <dbReference type="ARBA" id="ARBA00008056"/>
    </source>
</evidence>
<keyword evidence="5 6" id="KW-0408">Iron</keyword>
<dbReference type="EnsemblPlants" id="TraesCS3B02G520100.3">
    <property type="protein sequence ID" value="TraesCS3B02G520100.3"/>
    <property type="gene ID" value="TraesCS3B02G520100"/>
</dbReference>
<evidence type="ECO:0000256" key="6">
    <source>
        <dbReference type="RuleBase" id="RU003682"/>
    </source>
</evidence>
<keyword evidence="3 6" id="KW-0479">Metal-binding</keyword>
<name>A0A3B6G0R5_WHEAT</name>
<dbReference type="FunFam" id="2.60.120.330:FF:000046">
    <property type="entry name" value="Os09g0353700 protein"/>
    <property type="match status" value="1"/>
</dbReference>
<dbReference type="GO" id="GO:0016491">
    <property type="term" value="F:oxidoreductase activity"/>
    <property type="evidence" value="ECO:0007669"/>
    <property type="project" value="UniProtKB-KW"/>
</dbReference>
<dbReference type="Gene3D" id="2.60.120.330">
    <property type="entry name" value="B-lactam Antibiotic, Isopenicillin N Synthase, Chain"/>
    <property type="match status" value="1"/>
</dbReference>
<dbReference type="SUPFAM" id="SSF51197">
    <property type="entry name" value="Clavaminate synthase-like"/>
    <property type="match status" value="1"/>
</dbReference>
<dbReference type="PROSITE" id="PS51471">
    <property type="entry name" value="FE2OG_OXY"/>
    <property type="match status" value="1"/>
</dbReference>
<reference evidence="8" key="2">
    <citation type="submission" date="2018-10" db="UniProtKB">
        <authorList>
            <consortium name="EnsemblPlants"/>
        </authorList>
    </citation>
    <scope>IDENTIFICATION</scope>
</reference>
<proteinExistence type="inferred from homology"/>
<organism evidence="8">
    <name type="scientific">Triticum aestivum</name>
    <name type="common">Wheat</name>
    <dbReference type="NCBI Taxonomy" id="4565"/>
    <lineage>
        <taxon>Eukaryota</taxon>
        <taxon>Viridiplantae</taxon>
        <taxon>Streptophyta</taxon>
        <taxon>Embryophyta</taxon>
        <taxon>Tracheophyta</taxon>
        <taxon>Spermatophyta</taxon>
        <taxon>Magnoliopsida</taxon>
        <taxon>Liliopsida</taxon>
        <taxon>Poales</taxon>
        <taxon>Poaceae</taxon>
        <taxon>BOP clade</taxon>
        <taxon>Pooideae</taxon>
        <taxon>Triticodae</taxon>
        <taxon>Triticeae</taxon>
        <taxon>Triticinae</taxon>
        <taxon>Triticum</taxon>
    </lineage>
</organism>
<feature type="domain" description="Fe2OG dioxygenase" evidence="7">
    <location>
        <begin position="206"/>
        <end position="306"/>
    </location>
</feature>
<dbReference type="SMR" id="A0A3B6G0R5"/>
<evidence type="ECO:0000256" key="4">
    <source>
        <dbReference type="ARBA" id="ARBA00023002"/>
    </source>
</evidence>
<dbReference type="InterPro" id="IPR005123">
    <property type="entry name" value="Oxoglu/Fe-dep_dioxygenase_dom"/>
</dbReference>
<evidence type="ECO:0000256" key="1">
    <source>
        <dbReference type="ARBA" id="ARBA00001962"/>
    </source>
</evidence>
<dbReference type="GO" id="GO:0046872">
    <property type="term" value="F:metal ion binding"/>
    <property type="evidence" value="ECO:0007669"/>
    <property type="project" value="UniProtKB-KW"/>
</dbReference>
<evidence type="ECO:0000256" key="3">
    <source>
        <dbReference type="ARBA" id="ARBA00022723"/>
    </source>
</evidence>
<dbReference type="STRING" id="4565.A0A3B6G0R5"/>
<evidence type="ECO:0000313" key="9">
    <source>
        <dbReference type="Proteomes" id="UP000019116"/>
    </source>
</evidence>
<dbReference type="InterPro" id="IPR027443">
    <property type="entry name" value="IPNS-like_sf"/>
</dbReference>
<accession>A0A3B6G0R5</accession>
<comment type="cofactor">
    <cofactor evidence="1">
        <name>Fe cation</name>
        <dbReference type="ChEBI" id="CHEBI:24875"/>
    </cofactor>
</comment>